<reference evidence="4" key="1">
    <citation type="submission" date="2017-04" db="EMBL/GenBank/DDBJ databases">
        <title>Function of individual gut microbiota members based on whole genome sequencing of pure cultures obtained from chicken caecum.</title>
        <authorList>
            <person name="Medvecky M."/>
            <person name="Cejkova D."/>
            <person name="Polansky O."/>
            <person name="Karasova D."/>
            <person name="Kubasova T."/>
            <person name="Cizek A."/>
            <person name="Rychlik I."/>
        </authorList>
    </citation>
    <scope>NUCLEOTIDE SEQUENCE [LARGE SCALE GENOMIC DNA]</scope>
    <source>
        <strain evidence="4">An70</strain>
    </source>
</reference>
<feature type="transmembrane region" description="Helical" evidence="1">
    <location>
        <begin position="218"/>
        <end position="238"/>
    </location>
</feature>
<feature type="transmembrane region" description="Helical" evidence="1">
    <location>
        <begin position="134"/>
        <end position="156"/>
    </location>
</feature>
<feature type="transmembrane region" description="Helical" evidence="1">
    <location>
        <begin position="97"/>
        <end position="114"/>
    </location>
</feature>
<feature type="transmembrane region" description="Helical" evidence="1">
    <location>
        <begin position="163"/>
        <end position="182"/>
    </location>
</feature>
<name>A0A1Y3U934_9ACTN</name>
<feature type="transmembrane region" description="Helical" evidence="1">
    <location>
        <begin position="188"/>
        <end position="206"/>
    </location>
</feature>
<dbReference type="EMBL" id="NFHO01000001">
    <property type="protein sequence ID" value="OUN44625.1"/>
    <property type="molecule type" value="Genomic_DNA"/>
</dbReference>
<keyword evidence="1" id="KW-1133">Transmembrane helix</keyword>
<evidence type="ECO:0000256" key="1">
    <source>
        <dbReference type="SAM" id="Phobius"/>
    </source>
</evidence>
<comment type="caution">
    <text evidence="3">The sequence shown here is derived from an EMBL/GenBank/DDBJ whole genome shotgun (WGS) entry which is preliminary data.</text>
</comment>
<accession>A0A1Y3U934</accession>
<dbReference type="Pfam" id="PF01757">
    <property type="entry name" value="Acyl_transf_3"/>
    <property type="match status" value="1"/>
</dbReference>
<dbReference type="InterPro" id="IPR002656">
    <property type="entry name" value="Acyl_transf_3_dom"/>
</dbReference>
<evidence type="ECO:0000259" key="2">
    <source>
        <dbReference type="Pfam" id="PF01757"/>
    </source>
</evidence>
<protein>
    <recommendedName>
        <fullName evidence="2">Acyltransferase 3 domain-containing protein</fullName>
    </recommendedName>
</protein>
<keyword evidence="1" id="KW-0812">Transmembrane</keyword>
<dbReference type="AlphaFoldDB" id="A0A1Y3U934"/>
<keyword evidence="1" id="KW-0472">Membrane</keyword>
<feature type="transmembrane region" description="Helical" evidence="1">
    <location>
        <begin position="19"/>
        <end position="36"/>
    </location>
</feature>
<feature type="transmembrane region" description="Helical" evidence="1">
    <location>
        <begin position="56"/>
        <end position="77"/>
    </location>
</feature>
<feature type="transmembrane region" description="Helical" evidence="1">
    <location>
        <begin position="326"/>
        <end position="351"/>
    </location>
</feature>
<proteinExistence type="predicted"/>
<feature type="transmembrane region" description="Helical" evidence="1">
    <location>
        <begin position="287"/>
        <end position="306"/>
    </location>
</feature>
<evidence type="ECO:0000313" key="4">
    <source>
        <dbReference type="Proteomes" id="UP000196560"/>
    </source>
</evidence>
<dbReference type="Proteomes" id="UP000196560">
    <property type="component" value="Unassembled WGS sequence"/>
</dbReference>
<evidence type="ECO:0000313" key="3">
    <source>
        <dbReference type="EMBL" id="OUN44625.1"/>
    </source>
</evidence>
<feature type="transmembrane region" description="Helical" evidence="1">
    <location>
        <begin position="250"/>
        <end position="275"/>
    </location>
</feature>
<feature type="domain" description="Acyltransferase 3" evidence="2">
    <location>
        <begin position="15"/>
        <end position="339"/>
    </location>
</feature>
<dbReference type="RefSeq" id="WP_087185720.1">
    <property type="nucleotide sequence ID" value="NZ_NFHO01000001.1"/>
</dbReference>
<gene>
    <name evidence="3" type="ORF">B5G21_01455</name>
</gene>
<organism evidence="3 4">
    <name type="scientific">Enorma massiliensis</name>
    <dbReference type="NCBI Taxonomy" id="1472761"/>
    <lineage>
        <taxon>Bacteria</taxon>
        <taxon>Bacillati</taxon>
        <taxon>Actinomycetota</taxon>
        <taxon>Coriobacteriia</taxon>
        <taxon>Coriobacteriales</taxon>
        <taxon>Coriobacteriaceae</taxon>
        <taxon>Enorma</taxon>
    </lineage>
</organism>
<dbReference type="GO" id="GO:0016747">
    <property type="term" value="F:acyltransferase activity, transferring groups other than amino-acyl groups"/>
    <property type="evidence" value="ECO:0007669"/>
    <property type="project" value="InterPro"/>
</dbReference>
<sequence length="383" mass="42571">MDNSLAKGGKKARNSSFELLRIVAMFAILLHHLVVHNVDAVEALPGAWSRLLAYTFAYPIGRVGVAIFIAITAWFYAEKRGSLVASIRKVWHINKQATFYSLLFGAFFLIRGNVQADTQTIVSMVLPIIGNTWWFVSTFSVFILILPFIIQGLEALGQKNHRTLCILLTVLYGVVPFIPYVSVMSESANLLSEFFVIVVMVTYIRWNVDIEVFRGARAWFVASIVISLLVLVFCYVLSQKQYPLISSLSSSFYSAVFSHPSSILSLTIAIPSLLLAASTRVWTSKPINVIASFSFGTYLITDYALMRPLIWSGPLSLSHLGTFSPSFLACCVAAMCIFLVACAIDAIRAILFSLTVDRHPAKYLNMVIDKCIVGKKYKCLKCI</sequence>
<keyword evidence="4" id="KW-1185">Reference proteome</keyword>